<name>A0A3N4R4V5_9ACTN</name>
<dbReference type="Proteomes" id="UP000266906">
    <property type="component" value="Unassembled WGS sequence"/>
</dbReference>
<dbReference type="InterPro" id="IPR010982">
    <property type="entry name" value="Lambda_DNA-bd_dom_sf"/>
</dbReference>
<organism evidence="3 4">
    <name type="scientific">Kitasatospora cineracea</name>
    <dbReference type="NCBI Taxonomy" id="88074"/>
    <lineage>
        <taxon>Bacteria</taxon>
        <taxon>Bacillati</taxon>
        <taxon>Actinomycetota</taxon>
        <taxon>Actinomycetes</taxon>
        <taxon>Kitasatosporales</taxon>
        <taxon>Streptomycetaceae</taxon>
        <taxon>Kitasatospora</taxon>
    </lineage>
</organism>
<feature type="region of interest" description="Disordered" evidence="1">
    <location>
        <begin position="82"/>
        <end position="106"/>
    </location>
</feature>
<sequence length="778" mass="82105">MTGTPDAIGALLGSGPRRVVPLPEPAERERLRVAYGLGKAETAQALGISASTLTAWEQGRRDPQGEGRAAYARLLEGIAAQLVAEEEEEEEQEEEGEPEEPGAGAVAEGGVPQAVMLDQRPDGSLVMAAAAPCVQCGQPSVYRAQGRPMHLGGFCRPPAPGAVSAPGAVPEPPPVPRTAVAAPVAAPEPESAPVRARARGAEARGGKGRRAVEAEDWEQTAAARFPAGPLAVVDVAADGRGLVAYGADGAEAAGERPAGRGVAELLEWALRARLGSARLHRYGKDGDPLLVLTDAAATELGLPPAGRDEKTQYVARIGRLPDTHKQVKALAKDGWQLTRRGFGPWARIYREPEAGRRQCVQLCVLPWGALDGAGWKLPDGLAAPELARLLGTYARRVHTPRGSTAVSGLELVTALRPPTRPVRTDSGWTSGPVEGSRHRVFDAAPPEVPDEHPLAAEREDGAVLVTEAWDWHRPLTDREAAAPFAVGLDVNMAFLAAAGRLNVPLSEPVHELNPAFDKKTPGSWRADLSGLALDPLLPNPFTADGSAPTGPAWYSTAKLAYAVELGADVRPSEGWLRHESGPYLDPWHKRLRQAYLDTMAALGVPADLADRDPAAFLDAMAALGDGDPAELAVLGAIKQTAKGTIGKFRERPRGLGYRPGQRWSALDRPTWDPLVRALVIDTATVNLHRKLARLHAELGTPPLAVLSDCAVFAAPGPSALDVLRRPDGGVSTALRLGVSPGHVKFEGSRPIAEIRELLADGANPARHIKTGGLVSADE</sequence>
<dbReference type="NCBIfam" id="NF047542">
    <property type="entry name" value="telomere_Tap"/>
    <property type="match status" value="1"/>
</dbReference>
<dbReference type="Gene3D" id="1.10.260.40">
    <property type="entry name" value="lambda repressor-like DNA-binding domains"/>
    <property type="match status" value="1"/>
</dbReference>
<proteinExistence type="predicted"/>
<evidence type="ECO:0000313" key="4">
    <source>
        <dbReference type="Proteomes" id="UP000266906"/>
    </source>
</evidence>
<feature type="region of interest" description="Disordered" evidence="1">
    <location>
        <begin position="1"/>
        <end position="24"/>
    </location>
</feature>
<dbReference type="EMBL" id="RKQG01000003">
    <property type="protein sequence ID" value="RPE27646.1"/>
    <property type="molecule type" value="Genomic_DNA"/>
</dbReference>
<dbReference type="PROSITE" id="PS50943">
    <property type="entry name" value="HTH_CROC1"/>
    <property type="match status" value="1"/>
</dbReference>
<feature type="compositionally biased region" description="Basic and acidic residues" evidence="1">
    <location>
        <begin position="199"/>
        <end position="213"/>
    </location>
</feature>
<dbReference type="AlphaFoldDB" id="A0A3N4R4V5"/>
<evidence type="ECO:0000256" key="1">
    <source>
        <dbReference type="SAM" id="MobiDB-lite"/>
    </source>
</evidence>
<dbReference type="SUPFAM" id="SSF47413">
    <property type="entry name" value="lambda repressor-like DNA-binding domains"/>
    <property type="match status" value="1"/>
</dbReference>
<protein>
    <submittedName>
        <fullName evidence="3">Helix-turn-helix protein</fullName>
    </submittedName>
</protein>
<keyword evidence="4" id="KW-1185">Reference proteome</keyword>
<dbReference type="GO" id="GO:0003677">
    <property type="term" value="F:DNA binding"/>
    <property type="evidence" value="ECO:0007669"/>
    <property type="project" value="InterPro"/>
</dbReference>
<dbReference type="RefSeq" id="WP_244260269.1">
    <property type="nucleotide sequence ID" value="NZ_RKQG01000003.1"/>
</dbReference>
<feature type="compositionally biased region" description="Low complexity" evidence="1">
    <location>
        <begin position="177"/>
        <end position="195"/>
    </location>
</feature>
<feature type="domain" description="HTH cro/C1-type" evidence="2">
    <location>
        <begin position="30"/>
        <end position="82"/>
    </location>
</feature>
<dbReference type="InterPro" id="IPR001387">
    <property type="entry name" value="Cro/C1-type_HTH"/>
</dbReference>
<accession>A0A3N4R4V5</accession>
<gene>
    <name evidence="3" type="ORF">EDD38_6932</name>
</gene>
<feature type="compositionally biased region" description="Acidic residues" evidence="1">
    <location>
        <begin position="84"/>
        <end position="100"/>
    </location>
</feature>
<evidence type="ECO:0000313" key="3">
    <source>
        <dbReference type="EMBL" id="RPE27646.1"/>
    </source>
</evidence>
<reference evidence="3 4" key="1">
    <citation type="submission" date="2018-11" db="EMBL/GenBank/DDBJ databases">
        <title>Sequencing the genomes of 1000 actinobacteria strains.</title>
        <authorList>
            <person name="Klenk H.-P."/>
        </authorList>
    </citation>
    <scope>NUCLEOTIDE SEQUENCE [LARGE SCALE GENOMIC DNA]</scope>
    <source>
        <strain evidence="3 4">DSM 44781</strain>
    </source>
</reference>
<feature type="region of interest" description="Disordered" evidence="1">
    <location>
        <begin position="162"/>
        <end position="214"/>
    </location>
</feature>
<evidence type="ECO:0000259" key="2">
    <source>
        <dbReference type="PROSITE" id="PS50943"/>
    </source>
</evidence>
<comment type="caution">
    <text evidence="3">The sequence shown here is derived from an EMBL/GenBank/DDBJ whole genome shotgun (WGS) entry which is preliminary data.</text>
</comment>
<dbReference type="CDD" id="cd00093">
    <property type="entry name" value="HTH_XRE"/>
    <property type="match status" value="1"/>
</dbReference>